<accession>A0A511XDP0</accession>
<dbReference type="AlphaFoldDB" id="A0A511XDP0"/>
<evidence type="ECO:0000313" key="3">
    <source>
        <dbReference type="Proteomes" id="UP000321635"/>
    </source>
</evidence>
<name>A0A511XDP0_9PROT</name>
<sequence>MSVECMGHIGASRLRENTPYPPASDCERKYPRLQARKAHIVADAPTDAKGAHQNDKRRPSIESDVARITAAAIANRYG</sequence>
<comment type="caution">
    <text evidence="2">The sequence shown here is derived from an EMBL/GenBank/DDBJ whole genome shotgun (WGS) entry which is preliminary data.</text>
</comment>
<evidence type="ECO:0000256" key="1">
    <source>
        <dbReference type="SAM" id="MobiDB-lite"/>
    </source>
</evidence>
<gene>
    <name evidence="2" type="ORF">ANI02nite_29420</name>
</gene>
<dbReference type="Proteomes" id="UP000321635">
    <property type="component" value="Unassembled WGS sequence"/>
</dbReference>
<keyword evidence="3" id="KW-1185">Reference proteome</keyword>
<protein>
    <submittedName>
        <fullName evidence="2">Uncharacterized protein</fullName>
    </submittedName>
</protein>
<reference evidence="2 3" key="1">
    <citation type="submission" date="2019-07" db="EMBL/GenBank/DDBJ databases">
        <title>Whole genome shotgun sequence of Acetobacter nitrogenifigens NBRC 105050.</title>
        <authorList>
            <person name="Hosoyama A."/>
            <person name="Uohara A."/>
            <person name="Ohji S."/>
            <person name="Ichikawa N."/>
        </authorList>
    </citation>
    <scope>NUCLEOTIDE SEQUENCE [LARGE SCALE GENOMIC DNA]</scope>
    <source>
        <strain evidence="2 3">NBRC 105050</strain>
    </source>
</reference>
<feature type="region of interest" description="Disordered" evidence="1">
    <location>
        <begin position="1"/>
        <end position="25"/>
    </location>
</feature>
<dbReference type="EMBL" id="BJYF01000025">
    <property type="protein sequence ID" value="GEN61058.1"/>
    <property type="molecule type" value="Genomic_DNA"/>
</dbReference>
<evidence type="ECO:0000313" key="2">
    <source>
        <dbReference type="EMBL" id="GEN61058.1"/>
    </source>
</evidence>
<proteinExistence type="predicted"/>
<organism evidence="2 3">
    <name type="scientific">Acetobacter nitrogenifigens DSM 23921 = NBRC 105050</name>
    <dbReference type="NCBI Taxonomy" id="1120919"/>
    <lineage>
        <taxon>Bacteria</taxon>
        <taxon>Pseudomonadati</taxon>
        <taxon>Pseudomonadota</taxon>
        <taxon>Alphaproteobacteria</taxon>
        <taxon>Acetobacterales</taxon>
        <taxon>Acetobacteraceae</taxon>
        <taxon>Acetobacter</taxon>
    </lineage>
</organism>